<gene>
    <name evidence="6" type="ORF">Pro02_61270</name>
</gene>
<keyword evidence="3 4" id="KW-0012">Acyltransferase</keyword>
<dbReference type="SUPFAM" id="SSF55718">
    <property type="entry name" value="SCP-like"/>
    <property type="match status" value="1"/>
</dbReference>
<proteinExistence type="inferred from homology"/>
<organism evidence="6 7">
    <name type="scientific">Planobispora rosea</name>
    <dbReference type="NCBI Taxonomy" id="35762"/>
    <lineage>
        <taxon>Bacteria</taxon>
        <taxon>Bacillati</taxon>
        <taxon>Actinomycetota</taxon>
        <taxon>Actinomycetes</taxon>
        <taxon>Streptosporangiales</taxon>
        <taxon>Streptosporangiaceae</taxon>
        <taxon>Planobispora</taxon>
    </lineage>
</organism>
<feature type="domain" description="N-acetyltransferase" evidence="5">
    <location>
        <begin position="3"/>
        <end position="151"/>
    </location>
</feature>
<dbReference type="InterPro" id="IPR000182">
    <property type="entry name" value="GNAT_dom"/>
</dbReference>
<feature type="binding site" evidence="4">
    <location>
        <begin position="116"/>
        <end position="117"/>
    </location>
    <ligand>
        <name>acetyl-CoA</name>
        <dbReference type="ChEBI" id="CHEBI:57288"/>
    </ligand>
</feature>
<accession>A0A8J3S6I1</accession>
<dbReference type="Gene3D" id="3.40.630.30">
    <property type="match status" value="2"/>
</dbReference>
<dbReference type="GO" id="GO:0034069">
    <property type="term" value="F:aminoglycoside N-acetyltransferase activity"/>
    <property type="evidence" value="ECO:0007669"/>
    <property type="project" value="TreeGrafter"/>
</dbReference>
<evidence type="ECO:0000256" key="4">
    <source>
        <dbReference type="HAMAP-Rule" id="MF_01812"/>
    </source>
</evidence>
<evidence type="ECO:0000256" key="2">
    <source>
        <dbReference type="ARBA" id="ARBA00022679"/>
    </source>
</evidence>
<dbReference type="InterPro" id="IPR025559">
    <property type="entry name" value="Eis_dom"/>
</dbReference>
<dbReference type="InterPro" id="IPR051554">
    <property type="entry name" value="Acetyltransferase_Eis"/>
</dbReference>
<evidence type="ECO:0000259" key="5">
    <source>
        <dbReference type="PROSITE" id="PS51186"/>
    </source>
</evidence>
<dbReference type="PANTHER" id="PTHR37817:SF1">
    <property type="entry name" value="N-ACETYLTRANSFERASE EIS"/>
    <property type="match status" value="1"/>
</dbReference>
<sequence>MSLTLRPMTESDWSDWIMVDEEAFGSPIPPHRVELFKGTTEFERSLGAYDGEQLVGVTAVCSFTMTVPGGPLPVGGVTAVGVLPTHRRRGVLTALMTRQLSDLHERGEAVAALYASESVIYGRFGYGRAADGMTVEIPTHRAAFVPGAPADPALRLRIVKPAEARETFEKVFDAVLGSRPGLYARTPARWDAALSDEEADQGGAGPLRAVVAEDDGGPRGYALFRVKAGWNDAGLPDGELRVREIFGLDPAAYALLWRHLLDRDLVARVRSWNRPVDDPLIYLLADARQLHAGWMDELWIRLVDVGRALSARRYSAPVDVVIEVEDAVCPWNARRWRLSADTAGARCAPVGEPGDPGPAADLTLPVSALGAAYLGGRPLTALQAAGLVRETRAGAVRELSTAMSWEPAPWAGLTF</sequence>
<dbReference type="CDD" id="cd04301">
    <property type="entry name" value="NAT_SF"/>
    <property type="match status" value="1"/>
</dbReference>
<feature type="binding site" evidence="4">
    <location>
        <begin position="80"/>
        <end position="82"/>
    </location>
    <ligand>
        <name>acetyl-CoA</name>
        <dbReference type="ChEBI" id="CHEBI:57288"/>
    </ligand>
</feature>
<dbReference type="SUPFAM" id="SSF55729">
    <property type="entry name" value="Acyl-CoA N-acyltransferases (Nat)"/>
    <property type="match status" value="1"/>
</dbReference>
<dbReference type="Gene3D" id="3.30.1050.10">
    <property type="entry name" value="SCP2 sterol-binding domain"/>
    <property type="match status" value="1"/>
</dbReference>
<name>A0A8J3S6I1_PLARO</name>
<reference evidence="6" key="1">
    <citation type="submission" date="2021-01" db="EMBL/GenBank/DDBJ databases">
        <title>Whole genome shotgun sequence of Planobispora rosea NBRC 15558.</title>
        <authorList>
            <person name="Komaki H."/>
            <person name="Tamura T."/>
        </authorList>
    </citation>
    <scope>NUCLEOTIDE SEQUENCE</scope>
    <source>
        <strain evidence="6">NBRC 15558</strain>
    </source>
</reference>
<dbReference type="EMBL" id="BOOI01000066">
    <property type="protein sequence ID" value="GIH87719.1"/>
    <property type="molecule type" value="Genomic_DNA"/>
</dbReference>
<dbReference type="PROSITE" id="PS51186">
    <property type="entry name" value="GNAT"/>
    <property type="match status" value="1"/>
</dbReference>
<dbReference type="PANTHER" id="PTHR37817">
    <property type="entry name" value="N-ACETYLTRANSFERASE EIS"/>
    <property type="match status" value="1"/>
</dbReference>
<keyword evidence="2 4" id="KW-0808">Transferase</keyword>
<evidence type="ECO:0000256" key="3">
    <source>
        <dbReference type="ARBA" id="ARBA00023315"/>
    </source>
</evidence>
<dbReference type="InterPro" id="IPR016181">
    <property type="entry name" value="Acyl_CoA_acyltransferase"/>
</dbReference>
<dbReference type="Pfam" id="PF13530">
    <property type="entry name" value="SCP2_2"/>
    <property type="match status" value="1"/>
</dbReference>
<evidence type="ECO:0000313" key="7">
    <source>
        <dbReference type="Proteomes" id="UP000655044"/>
    </source>
</evidence>
<evidence type="ECO:0000313" key="6">
    <source>
        <dbReference type="EMBL" id="GIH87719.1"/>
    </source>
</evidence>
<feature type="active site" description="Proton donor" evidence="4">
    <location>
        <position position="121"/>
    </location>
</feature>
<dbReference type="HAMAP" id="MF_01812">
    <property type="entry name" value="Eis"/>
    <property type="match status" value="1"/>
</dbReference>
<dbReference type="OrthoDB" id="8399956at2"/>
<dbReference type="Proteomes" id="UP000655044">
    <property type="component" value="Unassembled WGS sequence"/>
</dbReference>
<protein>
    <submittedName>
        <fullName evidence="6">UPF0256 protein</fullName>
    </submittedName>
</protein>
<dbReference type="Pfam" id="PF13527">
    <property type="entry name" value="Acetyltransf_9"/>
    <property type="match status" value="1"/>
</dbReference>
<dbReference type="Pfam" id="PF17668">
    <property type="entry name" value="Acetyltransf_17"/>
    <property type="match status" value="1"/>
</dbReference>
<dbReference type="RefSeq" id="WP_068925764.1">
    <property type="nucleotide sequence ID" value="NZ_BMQP01000044.1"/>
</dbReference>
<feature type="active site" description="Proton acceptor; via carboxylate" evidence="4">
    <location>
        <position position="415"/>
    </location>
</feature>
<feature type="binding site" evidence="4">
    <location>
        <begin position="88"/>
        <end position="93"/>
    </location>
    <ligand>
        <name>acetyl-CoA</name>
        <dbReference type="ChEBI" id="CHEBI:57288"/>
    </ligand>
</feature>
<keyword evidence="7" id="KW-1185">Reference proteome</keyword>
<evidence type="ECO:0000256" key="1">
    <source>
        <dbReference type="ARBA" id="ARBA00009213"/>
    </source>
</evidence>
<dbReference type="GO" id="GO:0030649">
    <property type="term" value="P:aminoglycoside antibiotic catabolic process"/>
    <property type="evidence" value="ECO:0007669"/>
    <property type="project" value="TreeGrafter"/>
</dbReference>
<dbReference type="InterPro" id="IPR022902">
    <property type="entry name" value="NAcTrfase_Eis"/>
</dbReference>
<dbReference type="InterPro" id="IPR041380">
    <property type="entry name" value="Acetyltransf_17"/>
</dbReference>
<comment type="similarity">
    <text evidence="1 4">Belongs to the acetyltransferase Eis family.</text>
</comment>
<dbReference type="InterPro" id="IPR036527">
    <property type="entry name" value="SCP2_sterol-bd_dom_sf"/>
</dbReference>
<comment type="subunit">
    <text evidence="4">Homohexamer; trimer of dimers.</text>
</comment>
<dbReference type="NCBIfam" id="NF002367">
    <property type="entry name" value="PRK01346.1-4"/>
    <property type="match status" value="1"/>
</dbReference>
<comment type="caution">
    <text evidence="6">The sequence shown here is derived from an EMBL/GenBank/DDBJ whole genome shotgun (WGS) entry which is preliminary data.</text>
</comment>
<dbReference type="AlphaFoldDB" id="A0A8J3S6I1"/>